<feature type="transmembrane region" description="Helical" evidence="1">
    <location>
        <begin position="14"/>
        <end position="31"/>
    </location>
</feature>
<organism evidence="2">
    <name type="scientific">viral metagenome</name>
    <dbReference type="NCBI Taxonomy" id="1070528"/>
    <lineage>
        <taxon>unclassified sequences</taxon>
        <taxon>metagenomes</taxon>
        <taxon>organismal metagenomes</taxon>
    </lineage>
</organism>
<accession>A0A6C0M1Z6</accession>
<reference evidence="2" key="1">
    <citation type="journal article" date="2020" name="Nature">
        <title>Giant virus diversity and host interactions through global metagenomics.</title>
        <authorList>
            <person name="Schulz F."/>
            <person name="Roux S."/>
            <person name="Paez-Espino D."/>
            <person name="Jungbluth S."/>
            <person name="Walsh D.A."/>
            <person name="Denef V.J."/>
            <person name="McMahon K.D."/>
            <person name="Konstantinidis K.T."/>
            <person name="Eloe-Fadrosh E.A."/>
            <person name="Kyrpides N.C."/>
            <person name="Woyke T."/>
        </authorList>
    </citation>
    <scope>NUCLEOTIDE SEQUENCE</scope>
    <source>
        <strain evidence="2">GVMAG-S-1035124-57</strain>
    </source>
</reference>
<evidence type="ECO:0000256" key="1">
    <source>
        <dbReference type="SAM" id="Phobius"/>
    </source>
</evidence>
<keyword evidence="1" id="KW-0812">Transmembrane</keyword>
<sequence length="76" mass="8139">MKQRDIGLVSRETMMAFGIIVAALIGYVVYVQGPRMMESFKGNKANTANKDASPHAYPVVCLAGNNKIPCTAFSSG</sequence>
<proteinExistence type="predicted"/>
<name>A0A6C0M1Z6_9ZZZZ</name>
<dbReference type="AlphaFoldDB" id="A0A6C0M1Z6"/>
<keyword evidence="1" id="KW-1133">Transmembrane helix</keyword>
<protein>
    <submittedName>
        <fullName evidence="2">Uncharacterized protein</fullName>
    </submittedName>
</protein>
<dbReference type="EMBL" id="MN740635">
    <property type="protein sequence ID" value="QHU36358.1"/>
    <property type="molecule type" value="Genomic_DNA"/>
</dbReference>
<keyword evidence="1" id="KW-0472">Membrane</keyword>
<evidence type="ECO:0000313" key="2">
    <source>
        <dbReference type="EMBL" id="QHU36358.1"/>
    </source>
</evidence>